<proteinExistence type="predicted"/>
<gene>
    <name evidence="1" type="ORF">PPRIM_AZ9-3.1.T0840175</name>
</gene>
<accession>A0A8S1NA29</accession>
<evidence type="ECO:0000313" key="1">
    <source>
        <dbReference type="EMBL" id="CAD8089857.1"/>
    </source>
</evidence>
<dbReference type="OMA" id="ANCDYIF"/>
<sequence length="123" mass="14256">MNWLCGGNDGNCLRNAIYILGANCDYIFCDIGYSIQLDLMQKYELNTLKIWLWDGDYRFSTIKVFIKLENTETLIYDSNLAQSIVTITFPDQIVGSFRIYNTAGNTRNTGLYLIKVEAYYKFQ</sequence>
<organism evidence="1 2">
    <name type="scientific">Paramecium primaurelia</name>
    <dbReference type="NCBI Taxonomy" id="5886"/>
    <lineage>
        <taxon>Eukaryota</taxon>
        <taxon>Sar</taxon>
        <taxon>Alveolata</taxon>
        <taxon>Ciliophora</taxon>
        <taxon>Intramacronucleata</taxon>
        <taxon>Oligohymenophorea</taxon>
        <taxon>Peniculida</taxon>
        <taxon>Parameciidae</taxon>
        <taxon>Paramecium</taxon>
    </lineage>
</organism>
<dbReference type="Proteomes" id="UP000688137">
    <property type="component" value="Unassembled WGS sequence"/>
</dbReference>
<keyword evidence="2" id="KW-1185">Reference proteome</keyword>
<dbReference type="EMBL" id="CAJJDM010000087">
    <property type="protein sequence ID" value="CAD8089857.1"/>
    <property type="molecule type" value="Genomic_DNA"/>
</dbReference>
<evidence type="ECO:0000313" key="2">
    <source>
        <dbReference type="Proteomes" id="UP000688137"/>
    </source>
</evidence>
<dbReference type="AlphaFoldDB" id="A0A8S1NA29"/>
<name>A0A8S1NA29_PARPR</name>
<comment type="caution">
    <text evidence="1">The sequence shown here is derived from an EMBL/GenBank/DDBJ whole genome shotgun (WGS) entry which is preliminary data.</text>
</comment>
<protein>
    <submittedName>
        <fullName evidence="1">Uncharacterized protein</fullName>
    </submittedName>
</protein>
<reference evidence="1" key="1">
    <citation type="submission" date="2021-01" db="EMBL/GenBank/DDBJ databases">
        <authorList>
            <consortium name="Genoscope - CEA"/>
            <person name="William W."/>
        </authorList>
    </citation>
    <scope>NUCLEOTIDE SEQUENCE</scope>
</reference>